<dbReference type="Proteomes" id="UP001175271">
    <property type="component" value="Unassembled WGS sequence"/>
</dbReference>
<evidence type="ECO:0000313" key="4">
    <source>
        <dbReference type="Proteomes" id="UP001175271"/>
    </source>
</evidence>
<dbReference type="GO" id="GO:0044782">
    <property type="term" value="P:cilium organization"/>
    <property type="evidence" value="ECO:0007669"/>
    <property type="project" value="TreeGrafter"/>
</dbReference>
<dbReference type="PANTHER" id="PTHR21501:SF1">
    <property type="entry name" value="PROTEIN FAM-161"/>
    <property type="match status" value="1"/>
</dbReference>
<evidence type="ECO:0000256" key="1">
    <source>
        <dbReference type="ARBA" id="ARBA00023054"/>
    </source>
</evidence>
<feature type="compositionally biased region" description="Low complexity" evidence="2">
    <location>
        <begin position="527"/>
        <end position="547"/>
    </location>
</feature>
<keyword evidence="4" id="KW-1185">Reference proteome</keyword>
<dbReference type="InterPro" id="IPR051655">
    <property type="entry name" value="FAM161"/>
</dbReference>
<evidence type="ECO:0000313" key="3">
    <source>
        <dbReference type="EMBL" id="KAK0411366.1"/>
    </source>
</evidence>
<feature type="compositionally biased region" description="Basic and acidic residues" evidence="2">
    <location>
        <begin position="604"/>
        <end position="613"/>
    </location>
</feature>
<dbReference type="GO" id="GO:0005929">
    <property type="term" value="C:cilium"/>
    <property type="evidence" value="ECO:0007669"/>
    <property type="project" value="TreeGrafter"/>
</dbReference>
<gene>
    <name evidence="3" type="ORF">QR680_005618</name>
</gene>
<organism evidence="3 4">
    <name type="scientific">Steinernema hermaphroditum</name>
    <dbReference type="NCBI Taxonomy" id="289476"/>
    <lineage>
        <taxon>Eukaryota</taxon>
        <taxon>Metazoa</taxon>
        <taxon>Ecdysozoa</taxon>
        <taxon>Nematoda</taxon>
        <taxon>Chromadorea</taxon>
        <taxon>Rhabditida</taxon>
        <taxon>Tylenchina</taxon>
        <taxon>Panagrolaimomorpha</taxon>
        <taxon>Strongyloidoidea</taxon>
        <taxon>Steinernematidae</taxon>
        <taxon>Steinernema</taxon>
    </lineage>
</organism>
<accession>A0AA39HSR3</accession>
<dbReference type="GO" id="GO:0005856">
    <property type="term" value="C:cytoskeleton"/>
    <property type="evidence" value="ECO:0007669"/>
    <property type="project" value="UniProtKB-ARBA"/>
</dbReference>
<evidence type="ECO:0000256" key="2">
    <source>
        <dbReference type="SAM" id="MobiDB-lite"/>
    </source>
</evidence>
<feature type="region of interest" description="Disordered" evidence="2">
    <location>
        <begin position="510"/>
        <end position="613"/>
    </location>
</feature>
<comment type="caution">
    <text evidence="3">The sequence shown here is derived from an EMBL/GenBank/DDBJ whole genome shotgun (WGS) entry which is preliminary data.</text>
</comment>
<protein>
    <submittedName>
        <fullName evidence="3">Uncharacterized protein</fullName>
    </submittedName>
</protein>
<feature type="compositionally biased region" description="Low complexity" evidence="2">
    <location>
        <begin position="564"/>
        <end position="575"/>
    </location>
</feature>
<name>A0AA39HSR3_9BILA</name>
<dbReference type="PANTHER" id="PTHR21501">
    <property type="entry name" value="PROTEIN FAM-161"/>
    <property type="match status" value="1"/>
</dbReference>
<proteinExistence type="predicted"/>
<dbReference type="AlphaFoldDB" id="A0AA39HSR3"/>
<keyword evidence="1" id="KW-0175">Coiled coil</keyword>
<sequence length="613" mass="70945">MREAIDLRALERRFIGCCLPEEEFLERIGRLREEQKRTQRRIEEIGFNPLAFESDDAHPIPIEGDDGCCPCKCCLGEAERHCWSREGNGYRIPGFYEERRGFDREDEPDEAPQRRDKEHLAVSITKKREIERVKSEKGEWRPKSTVPRPFFMTIRDESQEIEKRKKIDELRAEKEREEMLKVEDRKQLRFKARPVPQSTYYPTSTFPIKKCRLSYSSNRLYEDGTLGFPLRKCLSEGLSLWDQEPPAPEPFKARDVPLSTYTRPIEDEIRSQRRAAEKAERAIRLLKSSRPPTGIIDHATRSTVVHRIRHNAKCAEKLPKRARSTSIPDFAAIHEKWDRRMQSAKSRKPPTVVRPFHFVQKPEHEPHCKNDTPEKFARVPLRSAVSLGNLAEKVPIRANTTLLLRNEAIRRKVMESERVRNASKEFWRERALESHLMQQKLGKLTRAEAWRNTEQMAAEKRTSLAEQTEDYRREIEAMKSRVSRQPLVVERQMILMEKQRVDRMVKSALSEARESGVRPSLMPPLPLSRRASSASQGSRSSAGTQGTHVISKKETYLESDFESESSNYLKSSSSKSSKERSSSSDEETSESESSSEASSADLSRITEHTEHSD</sequence>
<dbReference type="EMBL" id="JAUCMV010000003">
    <property type="protein sequence ID" value="KAK0411366.1"/>
    <property type="molecule type" value="Genomic_DNA"/>
</dbReference>
<reference evidence="3" key="1">
    <citation type="submission" date="2023-06" db="EMBL/GenBank/DDBJ databases">
        <title>Genomic analysis of the entomopathogenic nematode Steinernema hermaphroditum.</title>
        <authorList>
            <person name="Schwarz E.M."/>
            <person name="Heppert J.K."/>
            <person name="Baniya A."/>
            <person name="Schwartz H.T."/>
            <person name="Tan C.-H."/>
            <person name="Antoshechkin I."/>
            <person name="Sternberg P.W."/>
            <person name="Goodrich-Blair H."/>
            <person name="Dillman A.R."/>
        </authorList>
    </citation>
    <scope>NUCLEOTIDE SEQUENCE</scope>
    <source>
        <strain evidence="3">PS9179</strain>
        <tissue evidence="3">Whole animal</tissue>
    </source>
</reference>